<keyword evidence="4" id="KW-1015">Disulfide bond</keyword>
<feature type="compositionally biased region" description="Basic residues" evidence="6">
    <location>
        <begin position="1"/>
        <end position="15"/>
    </location>
</feature>
<dbReference type="Gene3D" id="3.40.30.10">
    <property type="entry name" value="Glutaredoxin"/>
    <property type="match status" value="1"/>
</dbReference>
<evidence type="ECO:0000256" key="5">
    <source>
        <dbReference type="ARBA" id="ARBA00023284"/>
    </source>
</evidence>
<evidence type="ECO:0000256" key="6">
    <source>
        <dbReference type="SAM" id="MobiDB-lite"/>
    </source>
</evidence>
<sequence length="249" mass="28177">MGGVKLKKQHNKKTKAGSGKKGQSSDQSSKWIFWSIGIIAVLVVAYLFLMPKSTQLALMEATDYEGQPYFGKETAKVKIVEFGDYKCPACKAFNEELVKQIDKDFVKTGIAQFYFFQDPFIAVDSHRTALFAETVYGELGNDLFWKFHDLLYKNQPEDLSLEKQDYFTEDKLKGLIGQIADEQQTEKVMQAFTAKKYQAAVDKDLAIVKRLDVRGTPTLYINGKRFEGTTMDDFKKAVEEAANPVTEGK</sequence>
<dbReference type="EMBL" id="CP011074">
    <property type="protein sequence ID" value="AKF92963.1"/>
    <property type="molecule type" value="Genomic_DNA"/>
</dbReference>
<protein>
    <submittedName>
        <fullName evidence="9">Thiol-disulfide oxidoreductase</fullName>
    </submittedName>
</protein>
<feature type="region of interest" description="Disordered" evidence="6">
    <location>
        <begin position="1"/>
        <end position="26"/>
    </location>
</feature>
<accession>A0A0F7BZ34</accession>
<evidence type="ECO:0000256" key="2">
    <source>
        <dbReference type="ARBA" id="ARBA00022729"/>
    </source>
</evidence>
<keyword evidence="5" id="KW-0676">Redox-active center</keyword>
<keyword evidence="2" id="KW-0732">Signal</keyword>
<keyword evidence="7" id="KW-0812">Transmembrane</keyword>
<evidence type="ECO:0000256" key="4">
    <source>
        <dbReference type="ARBA" id="ARBA00023157"/>
    </source>
</evidence>
<evidence type="ECO:0000256" key="7">
    <source>
        <dbReference type="SAM" id="Phobius"/>
    </source>
</evidence>
<dbReference type="InterPro" id="IPR013766">
    <property type="entry name" value="Thioredoxin_domain"/>
</dbReference>
<gene>
    <name evidence="9" type="ORF">EX87_04225</name>
</gene>
<proteinExistence type="inferred from homology"/>
<organism evidence="9">
    <name type="scientific">Brevibacillus laterosporus</name>
    <name type="common">Bacillus laterosporus</name>
    <dbReference type="NCBI Taxonomy" id="1465"/>
    <lineage>
        <taxon>Bacteria</taxon>
        <taxon>Bacillati</taxon>
        <taxon>Bacillota</taxon>
        <taxon>Bacilli</taxon>
        <taxon>Bacillales</taxon>
        <taxon>Paenibacillaceae</taxon>
        <taxon>Brevibacillus</taxon>
    </lineage>
</organism>
<comment type="similarity">
    <text evidence="1">Belongs to the thioredoxin family. DsbA subfamily.</text>
</comment>
<dbReference type="InterPro" id="IPR012336">
    <property type="entry name" value="Thioredoxin-like_fold"/>
</dbReference>
<evidence type="ECO:0000313" key="9">
    <source>
        <dbReference type="EMBL" id="AKF92963.1"/>
    </source>
</evidence>
<feature type="transmembrane region" description="Helical" evidence="7">
    <location>
        <begin position="31"/>
        <end position="49"/>
    </location>
</feature>
<feature type="domain" description="Thioredoxin" evidence="8">
    <location>
        <begin position="50"/>
        <end position="243"/>
    </location>
</feature>
<evidence type="ECO:0000259" key="8">
    <source>
        <dbReference type="PROSITE" id="PS51352"/>
    </source>
</evidence>
<keyword evidence="3" id="KW-0560">Oxidoreductase</keyword>
<keyword evidence="7" id="KW-1133">Transmembrane helix</keyword>
<dbReference type="InterPro" id="IPR036249">
    <property type="entry name" value="Thioredoxin-like_sf"/>
</dbReference>
<dbReference type="GO" id="GO:0016491">
    <property type="term" value="F:oxidoreductase activity"/>
    <property type="evidence" value="ECO:0007669"/>
    <property type="project" value="UniProtKB-KW"/>
</dbReference>
<evidence type="ECO:0000256" key="3">
    <source>
        <dbReference type="ARBA" id="ARBA00023002"/>
    </source>
</evidence>
<evidence type="ECO:0000256" key="1">
    <source>
        <dbReference type="ARBA" id="ARBA00005791"/>
    </source>
</evidence>
<dbReference type="PANTHER" id="PTHR13887">
    <property type="entry name" value="GLUTATHIONE S-TRANSFERASE KAPPA"/>
    <property type="match status" value="1"/>
</dbReference>
<name>A0A0F7BZ34_BRELA</name>
<keyword evidence="7" id="KW-0472">Membrane</keyword>
<dbReference type="PROSITE" id="PS51352">
    <property type="entry name" value="THIOREDOXIN_2"/>
    <property type="match status" value="1"/>
</dbReference>
<dbReference type="SUPFAM" id="SSF52833">
    <property type="entry name" value="Thioredoxin-like"/>
    <property type="match status" value="1"/>
</dbReference>
<dbReference type="PANTHER" id="PTHR13887:SF14">
    <property type="entry name" value="DISULFIDE BOND FORMATION PROTEIN D"/>
    <property type="match status" value="1"/>
</dbReference>
<reference evidence="9" key="1">
    <citation type="submission" date="2015-03" db="EMBL/GenBank/DDBJ databases">
        <title>MIGS Cultured Bacterial/Archaeal sample from Brevibacillus laterosporus.</title>
        <authorList>
            <person name="Zeng D."/>
            <person name="Zhu L."/>
            <person name="Dong G."/>
            <person name="Ye W."/>
            <person name="Ren D."/>
            <person name="Wu L."/>
            <person name="Xu J."/>
            <person name="Li G."/>
            <person name="Guo L."/>
        </authorList>
    </citation>
    <scope>NUCLEOTIDE SEQUENCE</scope>
    <source>
        <strain evidence="9">B9</strain>
    </source>
</reference>
<dbReference type="AlphaFoldDB" id="A0A0F7BZ34"/>
<dbReference type="Pfam" id="PF13462">
    <property type="entry name" value="Thioredoxin_4"/>
    <property type="match status" value="1"/>
</dbReference>